<dbReference type="EMBL" id="MRZV01000884">
    <property type="protein sequence ID" value="PIK43010.1"/>
    <property type="molecule type" value="Genomic_DNA"/>
</dbReference>
<evidence type="ECO:0000313" key="3">
    <source>
        <dbReference type="Proteomes" id="UP000230750"/>
    </source>
</evidence>
<feature type="compositionally biased region" description="Basic and acidic residues" evidence="1">
    <location>
        <begin position="26"/>
        <end position="39"/>
    </location>
</feature>
<gene>
    <name evidence="2" type="ORF">BSL78_20127</name>
</gene>
<name>A0A2G8K4R9_STIJA</name>
<accession>A0A2G8K4R9</accession>
<feature type="region of interest" description="Disordered" evidence="1">
    <location>
        <begin position="159"/>
        <end position="201"/>
    </location>
</feature>
<feature type="region of interest" description="Disordered" evidence="1">
    <location>
        <begin position="19"/>
        <end position="42"/>
    </location>
</feature>
<reference evidence="2 3" key="1">
    <citation type="journal article" date="2017" name="PLoS Biol.">
        <title>The sea cucumber genome provides insights into morphological evolution and visceral regeneration.</title>
        <authorList>
            <person name="Zhang X."/>
            <person name="Sun L."/>
            <person name="Yuan J."/>
            <person name="Sun Y."/>
            <person name="Gao Y."/>
            <person name="Zhang L."/>
            <person name="Li S."/>
            <person name="Dai H."/>
            <person name="Hamel J.F."/>
            <person name="Liu C."/>
            <person name="Yu Y."/>
            <person name="Liu S."/>
            <person name="Lin W."/>
            <person name="Guo K."/>
            <person name="Jin S."/>
            <person name="Xu P."/>
            <person name="Storey K.B."/>
            <person name="Huan P."/>
            <person name="Zhang T."/>
            <person name="Zhou Y."/>
            <person name="Zhang J."/>
            <person name="Lin C."/>
            <person name="Li X."/>
            <person name="Xing L."/>
            <person name="Huo D."/>
            <person name="Sun M."/>
            <person name="Wang L."/>
            <person name="Mercier A."/>
            <person name="Li F."/>
            <person name="Yang H."/>
            <person name="Xiang J."/>
        </authorList>
    </citation>
    <scope>NUCLEOTIDE SEQUENCE [LARGE SCALE GENOMIC DNA]</scope>
    <source>
        <strain evidence="2">Shaxun</strain>
        <tissue evidence="2">Muscle</tissue>
    </source>
</reference>
<evidence type="ECO:0000313" key="2">
    <source>
        <dbReference type="EMBL" id="PIK43010.1"/>
    </source>
</evidence>
<organism evidence="2 3">
    <name type="scientific">Stichopus japonicus</name>
    <name type="common">Sea cucumber</name>
    <dbReference type="NCBI Taxonomy" id="307972"/>
    <lineage>
        <taxon>Eukaryota</taxon>
        <taxon>Metazoa</taxon>
        <taxon>Echinodermata</taxon>
        <taxon>Eleutherozoa</taxon>
        <taxon>Echinozoa</taxon>
        <taxon>Holothuroidea</taxon>
        <taxon>Aspidochirotacea</taxon>
        <taxon>Aspidochirotida</taxon>
        <taxon>Stichopodidae</taxon>
        <taxon>Apostichopus</taxon>
    </lineage>
</organism>
<protein>
    <submittedName>
        <fullName evidence="2">Uncharacterized protein</fullName>
    </submittedName>
</protein>
<dbReference type="AlphaFoldDB" id="A0A2G8K4R9"/>
<keyword evidence="3" id="KW-1185">Reference proteome</keyword>
<comment type="caution">
    <text evidence="2">The sequence shown here is derived from an EMBL/GenBank/DDBJ whole genome shotgun (WGS) entry which is preliminary data.</text>
</comment>
<proteinExistence type="predicted"/>
<evidence type="ECO:0000256" key="1">
    <source>
        <dbReference type="SAM" id="MobiDB-lite"/>
    </source>
</evidence>
<dbReference type="Proteomes" id="UP000230750">
    <property type="component" value="Unassembled WGS sequence"/>
</dbReference>
<feature type="region of interest" description="Disordered" evidence="1">
    <location>
        <begin position="104"/>
        <end position="133"/>
    </location>
</feature>
<sequence length="201" mass="21605">MGDCTPRVNIIVTALSQVSPTQGMGTKKEEVTGKERSLGTEDISVVVDASPDSEAGGGSSDSLERIQNGYFEEPEVDDISNQLDQRLGLTDERELLEAGRAVAAVDSDRTQSDPLGVPFDGEGSNQQQGGAGGRIVYERQDTVPLDEVSHLTTGDDEISELGHHRQLNRKSTLSSPGHLPPTDRIPPLRQSYRLVRVASPS</sequence>